<protein>
    <submittedName>
        <fullName evidence="1">Uncharacterized protein</fullName>
    </submittedName>
</protein>
<comment type="caution">
    <text evidence="1">The sequence shown here is derived from an EMBL/GenBank/DDBJ whole genome shotgun (WGS) entry which is preliminary data.</text>
</comment>
<evidence type="ECO:0000313" key="1">
    <source>
        <dbReference type="EMBL" id="KAF4132351.1"/>
    </source>
</evidence>
<organism evidence="1 2">
    <name type="scientific">Phytophthora infestans</name>
    <name type="common">Potato late blight agent</name>
    <name type="synonym">Botrytis infestans</name>
    <dbReference type="NCBI Taxonomy" id="4787"/>
    <lineage>
        <taxon>Eukaryota</taxon>
        <taxon>Sar</taxon>
        <taxon>Stramenopiles</taxon>
        <taxon>Oomycota</taxon>
        <taxon>Peronosporomycetes</taxon>
        <taxon>Peronosporales</taxon>
        <taxon>Peronosporaceae</taxon>
        <taxon>Phytophthora</taxon>
    </lineage>
</organism>
<name>A0A8S9TUF9_PHYIN</name>
<dbReference type="Proteomes" id="UP000704712">
    <property type="component" value="Unassembled WGS sequence"/>
</dbReference>
<reference evidence="1" key="1">
    <citation type="submission" date="2020-03" db="EMBL/GenBank/DDBJ databases">
        <title>Hybrid Assembly of Korean Phytophthora infestans isolates.</title>
        <authorList>
            <person name="Prokchorchik M."/>
            <person name="Lee Y."/>
            <person name="Seo J."/>
            <person name="Cho J.-H."/>
            <person name="Park Y.-E."/>
            <person name="Jang D.-C."/>
            <person name="Im J.-S."/>
            <person name="Choi J.-G."/>
            <person name="Park H.-J."/>
            <person name="Lee G.-B."/>
            <person name="Lee Y.-G."/>
            <person name="Hong S.-Y."/>
            <person name="Cho K."/>
            <person name="Sohn K.H."/>
        </authorList>
    </citation>
    <scope>NUCLEOTIDE SEQUENCE</scope>
    <source>
        <strain evidence="1">KR_2_A2</strain>
    </source>
</reference>
<dbReference type="EMBL" id="JAACNO010002552">
    <property type="protein sequence ID" value="KAF4132351.1"/>
    <property type="molecule type" value="Genomic_DNA"/>
</dbReference>
<gene>
    <name evidence="1" type="ORF">GN958_ATG18468</name>
</gene>
<sequence length="63" mass="6835">MASHSGPESGTIWGAEGLGGFLPFGQQTVFGYRDVVPPDVAVLWSSEHVEKWRTNFAQKGTRG</sequence>
<accession>A0A8S9TUF9</accession>
<proteinExistence type="predicted"/>
<dbReference type="AlphaFoldDB" id="A0A8S9TUF9"/>
<evidence type="ECO:0000313" key="2">
    <source>
        <dbReference type="Proteomes" id="UP000704712"/>
    </source>
</evidence>